<evidence type="ECO:0000313" key="2">
    <source>
        <dbReference type="Proteomes" id="UP000224829"/>
    </source>
</evidence>
<evidence type="ECO:0000313" key="1">
    <source>
        <dbReference type="EMBL" id="ARV77378.1"/>
    </source>
</evidence>
<sequence>MLTRVLEKAKGKIKTLAEDTSLTDKERCAKLHVYLTQVLDNPQIRIQTEASCSQEGQHYHVLFKAREDMVPRFQAGEQVRYIFTYTKDGEVVQS</sequence>
<reference evidence="1 2" key="1">
    <citation type="submission" date="2017-05" db="EMBL/GenBank/DDBJ databases">
        <authorList>
            <person name="Song R."/>
            <person name="Chenine A.L."/>
            <person name="Ruprecht R.M."/>
        </authorList>
    </citation>
    <scope>NUCLEOTIDE SEQUENCE [LARGE SCALE GENOMIC DNA]</scope>
</reference>
<organism evidence="1 2">
    <name type="scientific">Pseudomonas phage Noxifer</name>
    <dbReference type="NCBI Taxonomy" id="2006684"/>
    <lineage>
        <taxon>Viruses</taxon>
        <taxon>Duplodnaviria</taxon>
        <taxon>Heunggongvirae</taxon>
        <taxon>Uroviricota</taxon>
        <taxon>Caudoviricetes</taxon>
        <taxon>Chimalliviridae</taxon>
        <taxon>Noxifervirus</taxon>
        <taxon>Noxifervirus noxifer</taxon>
    </lineage>
</organism>
<keyword evidence="2" id="KW-1185">Reference proteome</keyword>
<name>A0A1Y0T1G6_9CAUD</name>
<dbReference type="Proteomes" id="UP000224829">
    <property type="component" value="Segment"/>
</dbReference>
<dbReference type="EMBL" id="MF063068">
    <property type="protein sequence ID" value="ARV77378.1"/>
    <property type="molecule type" value="Genomic_DNA"/>
</dbReference>
<proteinExistence type="predicted"/>
<gene>
    <name evidence="1" type="ORF">NOXIFER_212</name>
</gene>
<protein>
    <submittedName>
        <fullName evidence="1">Uncharacterized protein</fullName>
    </submittedName>
</protein>
<accession>A0A1Y0T1G6</accession>